<dbReference type="GO" id="GO:0005829">
    <property type="term" value="C:cytosol"/>
    <property type="evidence" value="ECO:0007669"/>
    <property type="project" value="TreeGrafter"/>
</dbReference>
<dbReference type="InterPro" id="IPR016193">
    <property type="entry name" value="Cytidine_deaminase-like"/>
</dbReference>
<dbReference type="OrthoDB" id="9795347at2"/>
<organism evidence="2 3">
    <name type="scientific">Kribbella kalugense</name>
    <dbReference type="NCBI Taxonomy" id="2512221"/>
    <lineage>
        <taxon>Bacteria</taxon>
        <taxon>Bacillati</taxon>
        <taxon>Actinomycetota</taxon>
        <taxon>Actinomycetes</taxon>
        <taxon>Propionibacteriales</taxon>
        <taxon>Kribbellaceae</taxon>
        <taxon>Kribbella</taxon>
    </lineage>
</organism>
<dbReference type="RefSeq" id="WP_134123533.1">
    <property type="nucleotide sequence ID" value="NZ_SODF01000003.1"/>
</dbReference>
<comment type="caution">
    <text evidence="2">The sequence shown here is derived from an EMBL/GenBank/DDBJ whole genome shotgun (WGS) entry which is preliminary data.</text>
</comment>
<reference evidence="2 3" key="1">
    <citation type="submission" date="2019-03" db="EMBL/GenBank/DDBJ databases">
        <title>Genomic Encyclopedia of Type Strains, Phase III (KMG-III): the genomes of soil and plant-associated and newly described type strains.</title>
        <authorList>
            <person name="Whitman W."/>
        </authorList>
    </citation>
    <scope>NUCLEOTIDE SEQUENCE [LARGE SCALE GENOMIC DNA]</scope>
    <source>
        <strain evidence="2 3">VKM Ac-2570</strain>
    </source>
</reference>
<dbReference type="PANTHER" id="PTHR11644">
    <property type="entry name" value="CYTIDINE DEAMINASE"/>
    <property type="match status" value="1"/>
</dbReference>
<dbReference type="CDD" id="cd01283">
    <property type="entry name" value="cytidine_deaminase"/>
    <property type="match status" value="1"/>
</dbReference>
<sequence length="135" mass="14501">MTTNQSNEALIEAAAAVLHPHRVDDRVFGDVASALITAGSVYVGVCIDTACGTGFCAEHAAIAAMVTAREYKIAKIVAVWRGEDGVRVVPPCGRCREFIHQIDPSNLDTEVVLGPHRTSPLRNLLPITDWPVPLD</sequence>
<dbReference type="InterPro" id="IPR016192">
    <property type="entry name" value="APOBEC/CMP_deaminase_Zn-bd"/>
</dbReference>
<dbReference type="GO" id="GO:0008270">
    <property type="term" value="F:zinc ion binding"/>
    <property type="evidence" value="ECO:0007669"/>
    <property type="project" value="InterPro"/>
</dbReference>
<dbReference type="InterPro" id="IPR050202">
    <property type="entry name" value="Cyt/Deoxycyt_deaminase"/>
</dbReference>
<evidence type="ECO:0000313" key="2">
    <source>
        <dbReference type="EMBL" id="TDW15698.1"/>
    </source>
</evidence>
<dbReference type="AlphaFoldDB" id="A0A4R7ZHB9"/>
<dbReference type="PANTHER" id="PTHR11644:SF2">
    <property type="entry name" value="CYTIDINE DEAMINASE"/>
    <property type="match status" value="1"/>
</dbReference>
<protein>
    <submittedName>
        <fullName evidence="2">Cytidine deaminase</fullName>
    </submittedName>
</protein>
<keyword evidence="3" id="KW-1185">Reference proteome</keyword>
<dbReference type="EMBL" id="SODF01000003">
    <property type="protein sequence ID" value="TDW15698.1"/>
    <property type="molecule type" value="Genomic_DNA"/>
</dbReference>
<name>A0A4R7ZHB9_9ACTN</name>
<proteinExistence type="inferred from homology"/>
<accession>A0A4R7ZHB9</accession>
<evidence type="ECO:0000256" key="1">
    <source>
        <dbReference type="ARBA" id="ARBA00006576"/>
    </source>
</evidence>
<evidence type="ECO:0000313" key="3">
    <source>
        <dbReference type="Proteomes" id="UP000295447"/>
    </source>
</evidence>
<dbReference type="Gene3D" id="3.40.140.10">
    <property type="entry name" value="Cytidine Deaminase, domain 2"/>
    <property type="match status" value="1"/>
</dbReference>
<gene>
    <name evidence="2" type="ORF">EV650_7188</name>
</gene>
<dbReference type="PROSITE" id="PS00903">
    <property type="entry name" value="CYT_DCMP_DEAMINASES_1"/>
    <property type="match status" value="1"/>
</dbReference>
<comment type="similarity">
    <text evidence="1">Belongs to the cytidine and deoxycytidylate deaminase family.</text>
</comment>
<dbReference type="GO" id="GO:0004126">
    <property type="term" value="F:cytidine deaminase activity"/>
    <property type="evidence" value="ECO:0007669"/>
    <property type="project" value="TreeGrafter"/>
</dbReference>
<dbReference type="SUPFAM" id="SSF53927">
    <property type="entry name" value="Cytidine deaminase-like"/>
    <property type="match status" value="1"/>
</dbReference>
<dbReference type="Proteomes" id="UP000295447">
    <property type="component" value="Unassembled WGS sequence"/>
</dbReference>